<dbReference type="STRING" id="3702.Q0V7U5"/>
<evidence type="ECO:0000256" key="4">
    <source>
        <dbReference type="SAM" id="MobiDB-lite"/>
    </source>
</evidence>
<dbReference type="PROSITE" id="PS50082">
    <property type="entry name" value="WD_REPEATS_2"/>
    <property type="match status" value="1"/>
</dbReference>
<dbReference type="FunCoup" id="Q0V7U5">
    <property type="interactions" value="273"/>
</dbReference>
<dbReference type="EMBL" id="BT026475">
    <property type="protein sequence ID" value="ABH04582.1"/>
    <property type="molecule type" value="mRNA"/>
</dbReference>
<reference evidence="7" key="2">
    <citation type="submission" date="2006-08" db="EMBL/GenBank/DDBJ databases">
        <title>Arabidopsis ORF Clones.</title>
        <authorList>
            <person name="Quinitio C."/>
            <person name="Chen H."/>
            <person name="Kim C.J."/>
            <person name="Shinn P."/>
            <person name="Ecker J.R."/>
        </authorList>
    </citation>
    <scope>NUCLEOTIDE SEQUENCE</scope>
</reference>
<dbReference type="PROSITE" id="PS00678">
    <property type="entry name" value="WD_REPEATS_1"/>
    <property type="match status" value="1"/>
</dbReference>
<keyword evidence="1 3" id="KW-0853">WD repeat</keyword>
<evidence type="ECO:0000259" key="5">
    <source>
        <dbReference type="Pfam" id="PF10313"/>
    </source>
</evidence>
<dbReference type="GO" id="GO:0080008">
    <property type="term" value="C:Cul4-RING E3 ubiquitin ligase complex"/>
    <property type="evidence" value="ECO:0000250"/>
    <property type="project" value="TAIR"/>
</dbReference>
<dbReference type="PaxDb" id="3702-AT1G36070.1"/>
<dbReference type="InterPro" id="IPR015943">
    <property type="entry name" value="WD40/YVTN_repeat-like_dom_sf"/>
</dbReference>
<keyword evidence="9" id="KW-1185">Reference proteome</keyword>
<dbReference type="SMR" id="Q0V7U5"/>
<dbReference type="EMBL" id="CP002684">
    <property type="protein sequence ID" value="AEE31843.1"/>
    <property type="molecule type" value="Genomic_DNA"/>
</dbReference>
<feature type="region of interest" description="Disordered" evidence="4">
    <location>
        <begin position="1"/>
        <end position="31"/>
    </location>
</feature>
<reference evidence="8" key="4">
    <citation type="submission" date="2016-05" db="EMBL/GenBank/DDBJ databases">
        <authorList>
            <person name="Krishnakumar V."/>
            <person name="Cheng C.-Y."/>
            <person name="Chan A.P."/>
            <person name="Schobel S."/>
            <person name="Kim M."/>
            <person name="Ferlanti E.S."/>
            <person name="Belyaeva I."/>
            <person name="Rosen B.D."/>
            <person name="Micklem G."/>
            <person name="Miller J.R."/>
            <person name="Vaughn M."/>
            <person name="Town C.D."/>
        </authorList>
    </citation>
    <scope>NUCLEOTIDE SEQUENCE</scope>
</reference>
<evidence type="ECO:0000256" key="3">
    <source>
        <dbReference type="PROSITE-ProRule" id="PRU00221"/>
    </source>
</evidence>
<gene>
    <name evidence="6 8" type="ordered locus">At1g36070</name>
    <name evidence="8" type="ORF">F5J5.6</name>
    <name evidence="8" type="ORF">F5J5_6</name>
</gene>
<dbReference type="PANTHER" id="PTHR43991">
    <property type="entry name" value="WD REPEAT PROTEIN (AFU_ORTHOLOGUE AFUA_8G05640)-RELATED"/>
    <property type="match status" value="1"/>
</dbReference>
<dbReference type="InterPro" id="IPR001680">
    <property type="entry name" value="WD40_rpt"/>
</dbReference>
<dbReference type="GlyGen" id="Q0V7U5">
    <property type="glycosylation" value="1 site"/>
</dbReference>
<dbReference type="ExpressionAtlas" id="Q0V7U5">
    <property type="expression patterns" value="baseline and differential"/>
</dbReference>
<dbReference type="InterPro" id="IPR019417">
    <property type="entry name" value="DUF2415"/>
</dbReference>
<feature type="domain" description="DUF2415" evidence="5">
    <location>
        <begin position="334"/>
        <end position="370"/>
    </location>
</feature>
<evidence type="ECO:0000313" key="6">
    <source>
        <dbReference type="Araport" id="AT1G36070"/>
    </source>
</evidence>
<dbReference type="Proteomes" id="UP000006548">
    <property type="component" value="Chromosome 1"/>
</dbReference>
<reference evidence="8 9" key="1">
    <citation type="journal article" date="2000" name="Nature">
        <title>Sequence and analysis of chromosome 1 of the plant Arabidopsis thaliana.</title>
        <authorList>
            <person name="Theologis A."/>
            <person name="Ecker J.R."/>
            <person name="Palm C.J."/>
            <person name="Federspiel N.A."/>
            <person name="Kaul S."/>
            <person name="White O."/>
            <person name="Alonso J."/>
            <person name="Altafi H."/>
            <person name="Araujo R."/>
            <person name="Bowman C.L."/>
            <person name="Brooks S.Y."/>
            <person name="Buehler E."/>
            <person name="Chan A."/>
            <person name="Chao Q."/>
            <person name="Chen H."/>
            <person name="Cheuk R.F."/>
            <person name="Chin C.W."/>
            <person name="Chung M.K."/>
            <person name="Conn L."/>
            <person name="Conway A.B."/>
            <person name="Conway A.R."/>
            <person name="Creasy T.H."/>
            <person name="Dewar K."/>
            <person name="Dunn P."/>
            <person name="Etgu P."/>
            <person name="Feldblyum T.V."/>
            <person name="Feng J."/>
            <person name="Fong B."/>
            <person name="Fujii C.Y."/>
            <person name="Gill J.E."/>
            <person name="Goldsmith A.D."/>
            <person name="Haas B."/>
            <person name="Hansen N.F."/>
            <person name="Hughes B."/>
            <person name="Huizar L."/>
            <person name="Hunter J.L."/>
            <person name="Jenkins J."/>
            <person name="Johnson-Hopson C."/>
            <person name="Khan S."/>
            <person name="Khaykin E."/>
            <person name="Kim C.J."/>
            <person name="Koo H.L."/>
            <person name="Kremenetskaia I."/>
            <person name="Kurtz D.B."/>
            <person name="Kwan A."/>
            <person name="Lam B."/>
            <person name="Langin-Hooper S."/>
            <person name="Lee A."/>
            <person name="Lee J.M."/>
            <person name="Lenz C.A."/>
            <person name="Li J.H."/>
            <person name="Li Y."/>
            <person name="Lin X."/>
            <person name="Liu S.X."/>
            <person name="Liu Z.A."/>
            <person name="Luros J.S."/>
            <person name="Maiti R."/>
            <person name="Marziali A."/>
            <person name="Militscher J."/>
            <person name="Miranda M."/>
            <person name="Nguyen M."/>
            <person name="Nierman W.C."/>
            <person name="Osborne B.I."/>
            <person name="Pai G."/>
            <person name="Peterson J."/>
            <person name="Pham P.K."/>
            <person name="Rizzo M."/>
            <person name="Rooney T."/>
            <person name="Rowley D."/>
            <person name="Sakano H."/>
            <person name="Salzberg S.L."/>
            <person name="Schwartz J.R."/>
            <person name="Shinn P."/>
            <person name="Southwick A.M."/>
            <person name="Sun H."/>
            <person name="Tallon L.J."/>
            <person name="Tambunga G."/>
            <person name="Toriumi M.J."/>
            <person name="Town C.D."/>
            <person name="Utterback T."/>
            <person name="Van Aken S."/>
            <person name="Vaysberg M."/>
            <person name="Vysotskaia V.S."/>
            <person name="Walker M."/>
            <person name="Wu D."/>
            <person name="Yu G."/>
            <person name="Fraser C.M."/>
            <person name="Venter J.C."/>
            <person name="Davis R.W."/>
        </authorList>
    </citation>
    <scope>NUCLEOTIDE SEQUENCE [LARGE SCALE GENOMIC DNA]</scope>
    <source>
        <strain evidence="9">cv. Columbia</strain>
    </source>
</reference>
<dbReference type="InterPro" id="IPR019775">
    <property type="entry name" value="WD40_repeat_CS"/>
</dbReference>
<dbReference type="SUPFAM" id="SSF50978">
    <property type="entry name" value="WD40 repeat-like"/>
    <property type="match status" value="1"/>
</dbReference>
<name>Q0V7U5_ARATH</name>
<dbReference type="Araport" id="AT1G36070"/>
<dbReference type="SMART" id="SM00320">
    <property type="entry name" value="WD40"/>
    <property type="match status" value="4"/>
</dbReference>
<protein>
    <submittedName>
        <fullName evidence="7">At1g36070</fullName>
    </submittedName>
    <submittedName>
        <fullName evidence="8">Transducin/WD40 repeat-like superfamily protein</fullName>
    </submittedName>
</protein>
<dbReference type="eggNOG" id="ENOG502QPI7">
    <property type="taxonomic scope" value="Eukaryota"/>
</dbReference>
<evidence type="ECO:0000256" key="2">
    <source>
        <dbReference type="ARBA" id="ARBA00022737"/>
    </source>
</evidence>
<feature type="repeat" description="WD" evidence="3">
    <location>
        <begin position="286"/>
        <end position="327"/>
    </location>
</feature>
<evidence type="ECO:0000313" key="9">
    <source>
        <dbReference type="Proteomes" id="UP000006548"/>
    </source>
</evidence>
<dbReference type="Pfam" id="PF00400">
    <property type="entry name" value="WD40"/>
    <property type="match status" value="1"/>
</dbReference>
<dbReference type="AlphaFoldDB" id="Q0V7U5"/>
<accession>Q0V7U5</accession>
<dbReference type="GeneID" id="840511"/>
<proteinExistence type="evidence at transcript level"/>
<dbReference type="Pfam" id="PF10313">
    <property type="entry name" value="DUF2415"/>
    <property type="match status" value="1"/>
</dbReference>
<keyword evidence="2" id="KW-0677">Repeat</keyword>
<dbReference type="PROSITE" id="PS50294">
    <property type="entry name" value="WD_REPEATS_REGION"/>
    <property type="match status" value="1"/>
</dbReference>
<sequence length="418" mass="47246">MEQTKDDSDFEDDCETKKMETDTSAQEARNGKDIQGIQWEGFKYNRDEFRETRLKQYDNFVNILRPSSREKLDKEHGQVVEKGKNFYDFQFNTRLVTSTIVHFQLRNLVWATSKHDVYLMQNYSLMHWSSLLQRGKEVLNVARSVTPTQKLPGLFSEPLSRVQVSSMAVKENLILLGGFDGELLCKCVNQPGVAFCTRLSTEDNAITNTVDIYRDPSGSLRLITANNDCKIRVFDAQSFTRVSEFALDWSVNNTSVSPDGKLLAVVGDSTECLISDSHSGKVISSLRGHKDYSFASAWHPNGLILATGNQDTACRLWDIRNPSESFAVLKGNMGAIRGLKFTPEGRFLAMAEPADFVHIFDTQSGFLQSQEIDLFGEIAGISFSPDTEALYVGVADRTYGSLLEYKRRKDNHYMDSFY</sequence>
<organism evidence="7">
    <name type="scientific">Arabidopsis thaliana</name>
    <name type="common">Mouse-ear cress</name>
    <dbReference type="NCBI Taxonomy" id="3702"/>
    <lineage>
        <taxon>Eukaryota</taxon>
        <taxon>Viridiplantae</taxon>
        <taxon>Streptophyta</taxon>
        <taxon>Embryophyta</taxon>
        <taxon>Tracheophyta</taxon>
        <taxon>Spermatophyta</taxon>
        <taxon>Magnoliopsida</taxon>
        <taxon>eudicotyledons</taxon>
        <taxon>Gunneridae</taxon>
        <taxon>Pentapetalae</taxon>
        <taxon>rosids</taxon>
        <taxon>malvids</taxon>
        <taxon>Brassicales</taxon>
        <taxon>Brassicaceae</taxon>
        <taxon>Camelineae</taxon>
        <taxon>Arabidopsis</taxon>
    </lineage>
</organism>
<dbReference type="PANTHER" id="PTHR43991:SF12">
    <property type="entry name" value="WD REPEAT PROTEIN (AFU_ORTHOLOGUE AFUA_8G05640)"/>
    <property type="match status" value="1"/>
</dbReference>
<reference evidence="8" key="3">
    <citation type="submission" date="2011-02" db="EMBL/GenBank/DDBJ databases">
        <authorList>
            <consortium name="TAIR"/>
            <person name="Swarbreck D."/>
            <person name="Lamesch P."/>
            <person name="Wilks C."/>
            <person name="Huala E."/>
        </authorList>
    </citation>
    <scope>NUCLEOTIDE SEQUENCE</scope>
</reference>
<dbReference type="TAIR" id="AT1G36070"/>
<evidence type="ECO:0000313" key="7">
    <source>
        <dbReference type="EMBL" id="ABH04582.1"/>
    </source>
</evidence>
<evidence type="ECO:0000313" key="8">
    <source>
        <dbReference type="EMBL" id="AEE31843.1"/>
    </source>
</evidence>
<reference evidence="9" key="5">
    <citation type="journal article" date="2017" name="Plant J.">
        <title>Araport11: a complete reannotation of the Arabidopsis thaliana reference genome.</title>
        <authorList>
            <person name="Cheng C.Y."/>
            <person name="Krishnakumar V."/>
            <person name="Chan A.P."/>
            <person name="Thibaud-Nissen F."/>
            <person name="Schobel S."/>
            <person name="Town C.D."/>
        </authorList>
    </citation>
    <scope>GENOME REANNOTATION</scope>
    <source>
        <strain evidence="9">cv. Columbia</strain>
    </source>
</reference>
<dbReference type="Gene3D" id="2.130.10.10">
    <property type="entry name" value="YVTN repeat-like/Quinoprotein amine dehydrogenase"/>
    <property type="match status" value="1"/>
</dbReference>
<evidence type="ECO:0000256" key="1">
    <source>
        <dbReference type="ARBA" id="ARBA00022574"/>
    </source>
</evidence>
<dbReference type="InterPro" id="IPR036322">
    <property type="entry name" value="WD40_repeat_dom_sf"/>
</dbReference>
<dbReference type="FunFam" id="2.130.10.10:FF:000637">
    <property type="entry name" value="WD-40 repeat family protein"/>
    <property type="match status" value="1"/>
</dbReference>